<dbReference type="HOGENOM" id="CLU_021980_1_0_1"/>
<dbReference type="eggNOG" id="ENOG502RBBG">
    <property type="taxonomic scope" value="Eukaryota"/>
</dbReference>
<dbReference type="STRING" id="164328.H3GH57"/>
<dbReference type="OMA" id="NIGRQHI"/>
<feature type="signal peptide" evidence="8">
    <location>
        <begin position="1"/>
        <end position="21"/>
    </location>
</feature>
<reference evidence="10" key="2">
    <citation type="submission" date="2015-06" db="UniProtKB">
        <authorList>
            <consortium name="EnsemblProtists"/>
        </authorList>
    </citation>
    <scope>IDENTIFICATION</scope>
    <source>
        <strain evidence="10">Pr102</strain>
    </source>
</reference>
<feature type="chain" id="PRO_5003587407" description="pectin lyase" evidence="8">
    <location>
        <begin position="22"/>
        <end position="450"/>
    </location>
</feature>
<keyword evidence="1" id="KW-1015">Disulfide bond</keyword>
<feature type="compositionally biased region" description="Low complexity" evidence="7">
    <location>
        <begin position="382"/>
        <end position="408"/>
    </location>
</feature>
<dbReference type="AlphaFoldDB" id="H3GH57"/>
<keyword evidence="2" id="KW-0325">Glycoprotein</keyword>
<evidence type="ECO:0000256" key="7">
    <source>
        <dbReference type="SAM" id="MobiDB-lite"/>
    </source>
</evidence>
<dbReference type="InterPro" id="IPR002022">
    <property type="entry name" value="Pec_lyase"/>
</dbReference>
<keyword evidence="8" id="KW-0732">Signal</keyword>
<dbReference type="VEuPathDB" id="FungiDB:KRP23_446"/>
<feature type="compositionally biased region" description="Polar residues" evidence="7">
    <location>
        <begin position="409"/>
        <end position="429"/>
    </location>
</feature>
<protein>
    <recommendedName>
        <fullName evidence="6">pectin lyase</fullName>
        <ecNumber evidence="6">4.2.2.10</ecNumber>
    </recommendedName>
</protein>
<dbReference type="InterPro" id="IPR012334">
    <property type="entry name" value="Pectin_lyas_fold"/>
</dbReference>
<dbReference type="EC" id="4.2.2.10" evidence="6"/>
<feature type="region of interest" description="Disordered" evidence="7">
    <location>
        <begin position="382"/>
        <end position="429"/>
    </location>
</feature>
<evidence type="ECO:0000313" key="10">
    <source>
        <dbReference type="EnsemblProtists" id="Phyra75226"/>
    </source>
</evidence>
<evidence type="ECO:0000256" key="5">
    <source>
        <dbReference type="ARBA" id="ARBA00037631"/>
    </source>
</evidence>
<comment type="function">
    <text evidence="5">Pectinolytic enzymes consist of four classes of enzymes: pectin lyase, polygalacturonase, pectin methylesterase and rhamnogalacturonase. Among pectinolytic enzymes, pectin lyase is the most important in depolymerization of pectin, since it cleaves internal glycosidic bonds of highly methylated pectins.</text>
</comment>
<accession>H3GH57</accession>
<evidence type="ECO:0000313" key="11">
    <source>
        <dbReference type="Proteomes" id="UP000005238"/>
    </source>
</evidence>
<dbReference type="InterPro" id="IPR045032">
    <property type="entry name" value="PEL"/>
</dbReference>
<keyword evidence="3" id="KW-0456">Lyase</keyword>
<dbReference type="GO" id="GO:0045490">
    <property type="term" value="P:pectin catabolic process"/>
    <property type="evidence" value="ECO:0000318"/>
    <property type="project" value="GO_Central"/>
</dbReference>
<dbReference type="GO" id="GO:0030570">
    <property type="term" value="F:pectate lyase activity"/>
    <property type="evidence" value="ECO:0000318"/>
    <property type="project" value="GO_Central"/>
</dbReference>
<reference evidence="11" key="1">
    <citation type="journal article" date="2006" name="Science">
        <title>Phytophthora genome sequences uncover evolutionary origins and mechanisms of pathogenesis.</title>
        <authorList>
            <person name="Tyler B.M."/>
            <person name="Tripathy S."/>
            <person name="Zhang X."/>
            <person name="Dehal P."/>
            <person name="Jiang R.H."/>
            <person name="Aerts A."/>
            <person name="Arredondo F.D."/>
            <person name="Baxter L."/>
            <person name="Bensasson D."/>
            <person name="Beynon J.L."/>
            <person name="Chapman J."/>
            <person name="Damasceno C.M."/>
            <person name="Dorrance A.E."/>
            <person name="Dou D."/>
            <person name="Dickerman A.W."/>
            <person name="Dubchak I.L."/>
            <person name="Garbelotto M."/>
            <person name="Gijzen M."/>
            <person name="Gordon S.G."/>
            <person name="Govers F."/>
            <person name="Grunwald N.J."/>
            <person name="Huang W."/>
            <person name="Ivors K.L."/>
            <person name="Jones R.W."/>
            <person name="Kamoun S."/>
            <person name="Krampis K."/>
            <person name="Lamour K.H."/>
            <person name="Lee M.K."/>
            <person name="McDonald W.H."/>
            <person name="Medina M."/>
            <person name="Meijer H.J."/>
            <person name="Nordberg E.K."/>
            <person name="Maclean D.J."/>
            <person name="Ospina-Giraldo M.D."/>
            <person name="Morris P.F."/>
            <person name="Phuntumart V."/>
            <person name="Putnam N.H."/>
            <person name="Rash S."/>
            <person name="Rose J.K."/>
            <person name="Sakihama Y."/>
            <person name="Salamov A.A."/>
            <person name="Savidor A."/>
            <person name="Scheuring C.F."/>
            <person name="Smith B.M."/>
            <person name="Sobral B.W."/>
            <person name="Terry A."/>
            <person name="Torto-Alalibo T.A."/>
            <person name="Win J."/>
            <person name="Xu Z."/>
            <person name="Zhang H."/>
            <person name="Grigoriev I.V."/>
            <person name="Rokhsar D.S."/>
            <person name="Boore J.L."/>
        </authorList>
    </citation>
    <scope>NUCLEOTIDE SEQUENCE [LARGE SCALE GENOMIC DNA]</scope>
    <source>
        <strain evidence="11">Pr102</strain>
    </source>
</reference>
<dbReference type="EMBL" id="DS566008">
    <property type="status" value="NOT_ANNOTATED_CDS"/>
    <property type="molecule type" value="Genomic_DNA"/>
</dbReference>
<proteinExistence type="predicted"/>
<comment type="catalytic activity">
    <reaction evidence="4">
        <text>Eliminative cleavage of (1-&gt;4)-alpha-D-galacturonan methyl ester to give oligosaccharides with 4-deoxy-6-O-methyl-alpha-D-galact-4-enuronosyl groups at their non-reducing ends.</text>
        <dbReference type="EC" id="4.2.2.10"/>
    </reaction>
</comment>
<dbReference type="Pfam" id="PF00544">
    <property type="entry name" value="Pectate_lyase_4"/>
    <property type="match status" value="1"/>
</dbReference>
<feature type="domain" description="Pectate lyase" evidence="9">
    <location>
        <begin position="99"/>
        <end position="320"/>
    </location>
</feature>
<organism evidence="10 11">
    <name type="scientific">Phytophthora ramorum</name>
    <name type="common">Sudden oak death agent</name>
    <dbReference type="NCBI Taxonomy" id="164328"/>
    <lineage>
        <taxon>Eukaryota</taxon>
        <taxon>Sar</taxon>
        <taxon>Stramenopiles</taxon>
        <taxon>Oomycota</taxon>
        <taxon>Peronosporomycetes</taxon>
        <taxon>Peronosporales</taxon>
        <taxon>Peronosporaceae</taxon>
        <taxon>Phytophthora</taxon>
    </lineage>
</organism>
<evidence type="ECO:0000256" key="3">
    <source>
        <dbReference type="ARBA" id="ARBA00023239"/>
    </source>
</evidence>
<dbReference type="VEuPathDB" id="FungiDB:KRP22_6654"/>
<dbReference type="SUPFAM" id="SSF51126">
    <property type="entry name" value="Pectin lyase-like"/>
    <property type="match status" value="1"/>
</dbReference>
<dbReference type="GO" id="GO:0047490">
    <property type="term" value="F:pectin lyase activity"/>
    <property type="evidence" value="ECO:0007669"/>
    <property type="project" value="UniProtKB-EC"/>
</dbReference>
<dbReference type="Proteomes" id="UP000005238">
    <property type="component" value="Unassembled WGS sequence"/>
</dbReference>
<dbReference type="SMART" id="SM00656">
    <property type="entry name" value="Amb_all"/>
    <property type="match status" value="1"/>
</dbReference>
<dbReference type="EnsemblProtists" id="Phyra75226">
    <property type="protein sequence ID" value="Phyra75226"/>
    <property type="gene ID" value="Phyra75226"/>
</dbReference>
<sequence length="450" mass="48023">MGRIQFALATALALVAKNASAFTIGTPSGLAAGATGGGNGTVVYPTTNSELVSYLNSSEPLVVVLNKTFDFRGTEGTKTEPGCRPQYTRECIAKNNGFKSQDVILQSGGMTNTGGCDNGTEVTVTYDNAALKRMTVKGDKTIRGIGKSGVIMGKGLTLNGHNIIIQNIHITELNHHLVWGGDAIYIQGTDKSTTAMKNIWLDHIKISRVGRQFITTYKASTDSMTISNSDFDGNTDYSASCDGHHYWSFIFYGETRFSMLNNYIHGTSGRSPKIGGDSAANVVAHVANNCWGNNTGHSFEIGSNAWVLAEGNYFTNTRMPLYNKGEEGALYAAGSADECTNYLGRACEANTLVNSGNFSSRNGETALETVKSVPSFVDYTLESTETSSSQQQQTTTQASGSGDQSQQEVQQYTPGTATPSTKTSQSSIQASDVESVWAETISNFGVGQIN</sequence>
<dbReference type="PANTHER" id="PTHR31683:SF67">
    <property type="entry name" value="PECTIN LYASE F-RELATED"/>
    <property type="match status" value="1"/>
</dbReference>
<name>H3GH57_PHYRM</name>
<evidence type="ECO:0000256" key="4">
    <source>
        <dbReference type="ARBA" id="ARBA00036818"/>
    </source>
</evidence>
<evidence type="ECO:0000256" key="6">
    <source>
        <dbReference type="ARBA" id="ARBA00039082"/>
    </source>
</evidence>
<evidence type="ECO:0000259" key="9">
    <source>
        <dbReference type="SMART" id="SM00656"/>
    </source>
</evidence>
<dbReference type="PANTHER" id="PTHR31683">
    <property type="entry name" value="PECTATE LYASE 18-RELATED"/>
    <property type="match status" value="1"/>
</dbReference>
<evidence type="ECO:0000256" key="2">
    <source>
        <dbReference type="ARBA" id="ARBA00023180"/>
    </source>
</evidence>
<evidence type="ECO:0000256" key="1">
    <source>
        <dbReference type="ARBA" id="ARBA00023157"/>
    </source>
</evidence>
<evidence type="ECO:0000256" key="8">
    <source>
        <dbReference type="SAM" id="SignalP"/>
    </source>
</evidence>
<keyword evidence="11" id="KW-1185">Reference proteome</keyword>
<dbReference type="InParanoid" id="H3GH57"/>
<dbReference type="InterPro" id="IPR011050">
    <property type="entry name" value="Pectin_lyase_fold/virulence"/>
</dbReference>
<dbReference type="Gene3D" id="2.160.20.10">
    <property type="entry name" value="Single-stranded right-handed beta-helix, Pectin lyase-like"/>
    <property type="match status" value="1"/>
</dbReference>